<dbReference type="CDD" id="cd07087">
    <property type="entry name" value="ALDH_F3-13-14_CALDH-like"/>
    <property type="match status" value="1"/>
</dbReference>
<dbReference type="PANTHER" id="PTHR43570:SF16">
    <property type="entry name" value="ALDEHYDE DEHYDROGENASE TYPE III, ISOFORM Q"/>
    <property type="match status" value="1"/>
</dbReference>
<feature type="active site" evidence="4">
    <location>
        <position position="209"/>
    </location>
</feature>
<dbReference type="EMBL" id="BAAAQB010000035">
    <property type="protein sequence ID" value="GAA2138501.1"/>
    <property type="molecule type" value="Genomic_DNA"/>
</dbReference>
<reference evidence="8" key="1">
    <citation type="journal article" date="2019" name="Int. J. Syst. Evol. Microbiol.">
        <title>The Global Catalogue of Microorganisms (GCM) 10K type strain sequencing project: providing services to taxonomists for standard genome sequencing and annotation.</title>
        <authorList>
            <consortium name="The Broad Institute Genomics Platform"/>
            <consortium name="The Broad Institute Genome Sequencing Center for Infectious Disease"/>
            <person name="Wu L."/>
            <person name="Ma J."/>
        </authorList>
    </citation>
    <scope>NUCLEOTIDE SEQUENCE [LARGE SCALE GENOMIC DNA]</scope>
    <source>
        <strain evidence="8">JCM 15921</strain>
    </source>
</reference>
<sequence>MQTVATSVARARAQFDAGTTRPLAWRLEQLSSLRRMLADRHADIAAALAKDLGKHNTEAQLTEIGFVAAEAAHLARHLEDWLRPRPVPVPLTVQPARAWTELTPLGVVLVIGPWNYPLQLLLAPLAGALAAGNTAVLKPSEHAPATSAVLAQWIPEYLAGAAEVVEGGIPETTALLAERFDHIFFTGGETAAKVVMRAAAEHLTPVTLELGGKSPAYVDASTDLATAAKRIAWGRFMNAGQTCVAPDYVLAAEEVLEPLQAELIKAVTALFGTDPAASPSYGRIVDDRHFARLAALADGSTVVHGGERDAASRYFAPTLLRPAPGDAVMAEEIFGPLLPLIRVHGVDEAIGLVNGRAKPLALYVFSKDPLTRRAFAERTSSGALCFDVPAAHLSVPGLPFGGVGGSGMGAYHGEHSVRTFSHERPTLDKPLRPDTLELIYPPYTRAKQGIINALVAPVRKKVRKPAPKR</sequence>
<dbReference type="InterPro" id="IPR029510">
    <property type="entry name" value="Ald_DH_CS_GLU"/>
</dbReference>
<comment type="similarity">
    <text evidence="1 3 5">Belongs to the aldehyde dehydrogenase family.</text>
</comment>
<keyword evidence="2 3" id="KW-0560">Oxidoreductase</keyword>
<dbReference type="PROSITE" id="PS00687">
    <property type="entry name" value="ALDEHYDE_DEHYDR_GLU"/>
    <property type="match status" value="1"/>
</dbReference>
<evidence type="ECO:0000256" key="2">
    <source>
        <dbReference type="ARBA" id="ARBA00023002"/>
    </source>
</evidence>
<dbReference type="InterPro" id="IPR016163">
    <property type="entry name" value="Ald_DH_C"/>
</dbReference>
<dbReference type="Gene3D" id="3.40.309.10">
    <property type="entry name" value="Aldehyde Dehydrogenase, Chain A, domain 2"/>
    <property type="match status" value="1"/>
</dbReference>
<feature type="domain" description="Aldehyde dehydrogenase" evidence="6">
    <location>
        <begin position="4"/>
        <end position="421"/>
    </location>
</feature>
<dbReference type="InterPro" id="IPR016161">
    <property type="entry name" value="Ald_DH/histidinol_DH"/>
</dbReference>
<evidence type="ECO:0000313" key="8">
    <source>
        <dbReference type="Proteomes" id="UP001500102"/>
    </source>
</evidence>
<accession>A0ABP5L166</accession>
<evidence type="ECO:0000259" key="6">
    <source>
        <dbReference type="Pfam" id="PF00171"/>
    </source>
</evidence>
<dbReference type="Proteomes" id="UP001500102">
    <property type="component" value="Unassembled WGS sequence"/>
</dbReference>
<gene>
    <name evidence="7" type="ORF">GCM10009825_24890</name>
</gene>
<dbReference type="InterPro" id="IPR015590">
    <property type="entry name" value="Aldehyde_DH_dom"/>
</dbReference>
<dbReference type="Pfam" id="PF00171">
    <property type="entry name" value="Aldedh"/>
    <property type="match status" value="1"/>
</dbReference>
<dbReference type="InterPro" id="IPR012394">
    <property type="entry name" value="Aldehyde_DH_NAD(P)"/>
</dbReference>
<evidence type="ECO:0000256" key="5">
    <source>
        <dbReference type="RuleBase" id="RU003345"/>
    </source>
</evidence>
<dbReference type="PROSITE" id="PS00070">
    <property type="entry name" value="ALDEHYDE_DEHYDR_CYS"/>
    <property type="match status" value="1"/>
</dbReference>
<dbReference type="InterPro" id="IPR016160">
    <property type="entry name" value="Ald_DH_CS_CYS"/>
</dbReference>
<evidence type="ECO:0000313" key="7">
    <source>
        <dbReference type="EMBL" id="GAA2138501.1"/>
    </source>
</evidence>
<dbReference type="InterPro" id="IPR016162">
    <property type="entry name" value="Ald_DH_N"/>
</dbReference>
<dbReference type="SUPFAM" id="SSF53720">
    <property type="entry name" value="ALDH-like"/>
    <property type="match status" value="1"/>
</dbReference>
<keyword evidence="8" id="KW-1185">Reference proteome</keyword>
<protein>
    <recommendedName>
        <fullName evidence="3">Aldehyde dehydrogenase</fullName>
    </recommendedName>
</protein>
<organism evidence="7 8">
    <name type="scientific">Arthrobacter humicola</name>
    <dbReference type="NCBI Taxonomy" id="409291"/>
    <lineage>
        <taxon>Bacteria</taxon>
        <taxon>Bacillati</taxon>
        <taxon>Actinomycetota</taxon>
        <taxon>Actinomycetes</taxon>
        <taxon>Micrococcales</taxon>
        <taxon>Micrococcaceae</taxon>
        <taxon>Arthrobacter</taxon>
    </lineage>
</organism>
<dbReference type="PIRSF" id="PIRSF036492">
    <property type="entry name" value="ALDH"/>
    <property type="match status" value="1"/>
</dbReference>
<dbReference type="Gene3D" id="3.40.605.10">
    <property type="entry name" value="Aldehyde Dehydrogenase, Chain A, domain 1"/>
    <property type="match status" value="1"/>
</dbReference>
<dbReference type="RefSeq" id="WP_344366158.1">
    <property type="nucleotide sequence ID" value="NZ_BAAAQB010000035.1"/>
</dbReference>
<proteinExistence type="inferred from homology"/>
<comment type="caution">
    <text evidence="7">The sequence shown here is derived from an EMBL/GenBank/DDBJ whole genome shotgun (WGS) entry which is preliminary data.</text>
</comment>
<dbReference type="PANTHER" id="PTHR43570">
    <property type="entry name" value="ALDEHYDE DEHYDROGENASE"/>
    <property type="match status" value="1"/>
</dbReference>
<evidence type="ECO:0000256" key="4">
    <source>
        <dbReference type="PROSITE-ProRule" id="PRU10007"/>
    </source>
</evidence>
<evidence type="ECO:0000256" key="1">
    <source>
        <dbReference type="ARBA" id="ARBA00009986"/>
    </source>
</evidence>
<evidence type="ECO:0000256" key="3">
    <source>
        <dbReference type="PIRNR" id="PIRNR036492"/>
    </source>
</evidence>
<name>A0ABP5L166_9MICC</name>